<evidence type="ECO:0000256" key="2">
    <source>
        <dbReference type="SAM" id="Phobius"/>
    </source>
</evidence>
<dbReference type="InterPro" id="IPR025646">
    <property type="entry name" value="DUF4350"/>
</dbReference>
<keyword evidence="2" id="KW-1133">Transmembrane helix</keyword>
<proteinExistence type="predicted"/>
<dbReference type="RefSeq" id="WP_245701317.1">
    <property type="nucleotide sequence ID" value="NZ_FMYH01000008.1"/>
</dbReference>
<keyword evidence="2" id="KW-0812">Transmembrane</keyword>
<dbReference type="AlphaFoldDB" id="A0A1G6VUH4"/>
<keyword evidence="5" id="KW-1185">Reference proteome</keyword>
<organism evidence="4 5">
    <name type="scientific">Sanguibacter gelidistatuariae</name>
    <dbReference type="NCBI Taxonomy" id="1814289"/>
    <lineage>
        <taxon>Bacteria</taxon>
        <taxon>Bacillati</taxon>
        <taxon>Actinomycetota</taxon>
        <taxon>Actinomycetes</taxon>
        <taxon>Micrococcales</taxon>
        <taxon>Sanguibacteraceae</taxon>
        <taxon>Sanguibacter</taxon>
    </lineage>
</organism>
<evidence type="ECO:0000256" key="1">
    <source>
        <dbReference type="SAM" id="MobiDB-lite"/>
    </source>
</evidence>
<feature type="transmembrane region" description="Helical" evidence="2">
    <location>
        <begin position="64"/>
        <end position="83"/>
    </location>
</feature>
<accession>A0A1G6VUH4</accession>
<dbReference type="Proteomes" id="UP000199039">
    <property type="component" value="Unassembled WGS sequence"/>
</dbReference>
<dbReference type="STRING" id="1814289.SAMN05216410_3537"/>
<sequence length="445" mass="44760">MSQPMAPSTEATVTTDATDATEATVTTDATVTTASARLAPATAIRGDGTTGASRIRARLRSWRWPAAGLVAILLAGAVLVSLGTKQSTVPFAPDNPSPAGAMALAQVLEKQGVDIVYATSVAEAIGASGPGSTLLVANDYGMPDDVARSLLDTGSAVVLVAPGPALLAAATSQVSHAGVAPDGATTTAQCTDPDAEAAGEITSSGAGFRLGDSGASSPATLCFLSTTTGTPVGHYAVFELATDAGDGSGDAATGPLVRALDDDTPLTNASITDAGNAALGLRMLGHEARLVWLLPERPAAGAEAGGLAGLLPPWTAAVGAQLLLLALVTALWRGRRLGPLATEDLPVVVQASETTRGRGRLYRRSRAHGHAGAALRARAADRMAVRLGVPRSAGADAVVDAVARASHRPAQQVGALLYGPPPAGDVELTRLATDLDQLESEVHRA</sequence>
<feature type="domain" description="DUF4350" evidence="3">
    <location>
        <begin position="93"/>
        <end position="284"/>
    </location>
</feature>
<protein>
    <recommendedName>
        <fullName evidence="3">DUF4350 domain-containing protein</fullName>
    </recommendedName>
</protein>
<dbReference type="EMBL" id="FMYH01000008">
    <property type="protein sequence ID" value="SDD57063.1"/>
    <property type="molecule type" value="Genomic_DNA"/>
</dbReference>
<name>A0A1G6VUH4_9MICO</name>
<feature type="compositionally biased region" description="Low complexity" evidence="1">
    <location>
        <begin position="9"/>
        <end position="21"/>
    </location>
</feature>
<dbReference type="Pfam" id="PF14258">
    <property type="entry name" value="DUF4350"/>
    <property type="match status" value="1"/>
</dbReference>
<evidence type="ECO:0000313" key="5">
    <source>
        <dbReference type="Proteomes" id="UP000199039"/>
    </source>
</evidence>
<keyword evidence="2" id="KW-0472">Membrane</keyword>
<gene>
    <name evidence="4" type="ORF">SAMN05216410_3537</name>
</gene>
<evidence type="ECO:0000259" key="3">
    <source>
        <dbReference type="Pfam" id="PF14258"/>
    </source>
</evidence>
<evidence type="ECO:0000313" key="4">
    <source>
        <dbReference type="EMBL" id="SDD57063.1"/>
    </source>
</evidence>
<reference evidence="4 5" key="1">
    <citation type="submission" date="2016-09" db="EMBL/GenBank/DDBJ databases">
        <authorList>
            <person name="Capua I."/>
            <person name="De Benedictis P."/>
            <person name="Joannis T."/>
            <person name="Lombin L.H."/>
            <person name="Cattoli G."/>
        </authorList>
    </citation>
    <scope>NUCLEOTIDE SEQUENCE [LARGE SCALE GENOMIC DNA]</scope>
    <source>
        <strain evidence="4 5">ISLP-3</strain>
    </source>
</reference>
<feature type="region of interest" description="Disordered" evidence="1">
    <location>
        <begin position="1"/>
        <end position="21"/>
    </location>
</feature>